<sequence length="338" mass="38411">MLRGALPRFKSVIRLRSLQQYPTLRTYSIEEKISQDFKKKNNVPKPGEDQEGIVKKQRRLSKVAFDLNSVPPKVKAFSTVAILPAAICSGLLLFSNIEPDLIMNTQLNYTAIMLAMQGAVHFGLALKNELFINPMSVIKSKEDKSDDVPGRKDIDFSKTLWSILPAFIATTSLSLPPFGASLLLAGGFLVLTLYDITSITIGGAPHWFASYRMPFVIMIVVLLVISFLSYSVSMQDNLLKAKTTAMRRELEEPEQGLKAQDYIDEEMEKRLKNLNIRRNVKFELDKLKPDEIEVEEAIKEVSRDVDTQIEKKLTQPYIPNFEEEMKRMDEEFNANKSK</sequence>
<keyword evidence="1" id="KW-0812">Transmembrane</keyword>
<protein>
    <submittedName>
        <fullName evidence="2">Sodium/potassium/calcium exchanger</fullName>
    </submittedName>
</protein>
<organism evidence="2 3">
    <name type="scientific">Acrasis kona</name>
    <dbReference type="NCBI Taxonomy" id="1008807"/>
    <lineage>
        <taxon>Eukaryota</taxon>
        <taxon>Discoba</taxon>
        <taxon>Heterolobosea</taxon>
        <taxon>Tetramitia</taxon>
        <taxon>Eutetramitia</taxon>
        <taxon>Acrasidae</taxon>
        <taxon>Acrasis</taxon>
    </lineage>
</organism>
<name>A0AAW2Z8M3_9EUKA</name>
<feature type="transmembrane region" description="Helical" evidence="1">
    <location>
        <begin position="160"/>
        <end position="191"/>
    </location>
</feature>
<dbReference type="PANTHER" id="PTHR15887:SF1">
    <property type="entry name" value="TRANSMEMBRANE PROTEIN 69"/>
    <property type="match status" value="1"/>
</dbReference>
<reference evidence="2 3" key="1">
    <citation type="submission" date="2024-03" db="EMBL/GenBank/DDBJ databases">
        <title>The Acrasis kona genome and developmental transcriptomes reveal deep origins of eukaryotic multicellular pathways.</title>
        <authorList>
            <person name="Sheikh S."/>
            <person name="Fu C.-J."/>
            <person name="Brown M.W."/>
            <person name="Baldauf S.L."/>
        </authorList>
    </citation>
    <scope>NUCLEOTIDE SEQUENCE [LARGE SCALE GENOMIC DNA]</scope>
    <source>
        <strain evidence="2 3">ATCC MYA-3509</strain>
    </source>
</reference>
<gene>
    <name evidence="2" type="ORF">AKO1_011822</name>
</gene>
<dbReference type="Pfam" id="PF11911">
    <property type="entry name" value="DUF3429"/>
    <property type="match status" value="1"/>
</dbReference>
<evidence type="ECO:0000313" key="2">
    <source>
        <dbReference type="EMBL" id="KAL0485061.1"/>
    </source>
</evidence>
<dbReference type="PANTHER" id="PTHR15887">
    <property type="entry name" value="TRANSMEMBRANE PROTEIN 69"/>
    <property type="match status" value="1"/>
</dbReference>
<accession>A0AAW2Z8M3</accession>
<keyword evidence="1" id="KW-0472">Membrane</keyword>
<dbReference type="Proteomes" id="UP001431209">
    <property type="component" value="Unassembled WGS sequence"/>
</dbReference>
<dbReference type="AlphaFoldDB" id="A0AAW2Z8M3"/>
<proteinExistence type="predicted"/>
<evidence type="ECO:0000313" key="3">
    <source>
        <dbReference type="Proteomes" id="UP001431209"/>
    </source>
</evidence>
<dbReference type="InterPro" id="IPR021836">
    <property type="entry name" value="DUF3429"/>
</dbReference>
<keyword evidence="3" id="KW-1185">Reference proteome</keyword>
<feature type="transmembrane region" description="Helical" evidence="1">
    <location>
        <begin position="211"/>
        <end position="232"/>
    </location>
</feature>
<comment type="caution">
    <text evidence="2">The sequence shown here is derived from an EMBL/GenBank/DDBJ whole genome shotgun (WGS) entry which is preliminary data.</text>
</comment>
<evidence type="ECO:0000256" key="1">
    <source>
        <dbReference type="SAM" id="Phobius"/>
    </source>
</evidence>
<keyword evidence="1" id="KW-1133">Transmembrane helix</keyword>
<dbReference type="EMBL" id="JAOPGA020001102">
    <property type="protein sequence ID" value="KAL0485061.1"/>
    <property type="molecule type" value="Genomic_DNA"/>
</dbReference>